<feature type="transmembrane region" description="Helical" evidence="1">
    <location>
        <begin position="58"/>
        <end position="81"/>
    </location>
</feature>
<evidence type="ECO:0000313" key="3">
    <source>
        <dbReference type="Proteomes" id="UP000664857"/>
    </source>
</evidence>
<keyword evidence="3" id="KW-1185">Reference proteome</keyword>
<feature type="transmembrane region" description="Helical" evidence="1">
    <location>
        <begin position="328"/>
        <end position="349"/>
    </location>
</feature>
<feature type="transmembrane region" description="Helical" evidence="1">
    <location>
        <begin position="198"/>
        <end position="220"/>
    </location>
</feature>
<feature type="transmembrane region" description="Helical" evidence="1">
    <location>
        <begin position="450"/>
        <end position="473"/>
    </location>
</feature>
<feature type="transmembrane region" description="Helical" evidence="1">
    <location>
        <begin position="232"/>
        <end position="252"/>
    </location>
</feature>
<feature type="transmembrane region" description="Helical" evidence="1">
    <location>
        <begin position="508"/>
        <end position="531"/>
    </location>
</feature>
<feature type="transmembrane region" description="Helical" evidence="1">
    <location>
        <begin position="361"/>
        <end position="379"/>
    </location>
</feature>
<feature type="transmembrane region" description="Helical" evidence="1">
    <location>
        <begin position="418"/>
        <end position="438"/>
    </location>
</feature>
<evidence type="ECO:0008006" key="4">
    <source>
        <dbReference type="Google" id="ProtNLM"/>
    </source>
</evidence>
<dbReference type="Proteomes" id="UP000664857">
    <property type="component" value="Unassembled WGS sequence"/>
</dbReference>
<feature type="transmembrane region" description="Helical" evidence="1">
    <location>
        <begin position="93"/>
        <end position="114"/>
    </location>
</feature>
<gene>
    <name evidence="2" type="ORF">DOK76_08515</name>
</gene>
<accession>A0ABS3HTN7</accession>
<keyword evidence="1" id="KW-1133">Transmembrane helix</keyword>
<keyword evidence="1" id="KW-0812">Transmembrane</keyword>
<sequence length="542" mass="62698">MSEFKELLYLDWRFRQFKASTFVNGLFYFLGRIPLVGKHVPTTMLYREYGLKKGVAGIKLALSFLISFAIQSIPFALSFVIAKGVNTVSDEKISVFLVWFVLFNLVWTCIAKIFPSLNKQEIQFITNFRVSKEQYIKRTTILSTLKDMVFMLPGMIVLGVNGENVILYLLIGLFSFLSMSLIWSVVELHMTLMKNRLALKLTLISAWTLMIIGGAFWLLINQELAVMEQVSLNWMIAFIWLVAWFPFLYLYVHFKHYDQYAQQMFKSSEVMINYSNTENKDKQQYLGEGQKMKLEKTANDKSLDHLTGSNYLNTLLFSRFNTALRKQLLYRVGGISIVMLGIVVASILFPIGISGERMETILYNFIPAMFFILYLLSFGKKVVQTIFVNCDSSMLAYPFYRESGAIVRGFFYRFFKTFYYNGIISATIYVWVFVFNIVNHQPLGIDFLLILAFVMLSLSILFSFHELFVYYILQPFTSDFQVKNPVYKVVDGLFYFLAYFSLQIKTAGFIYALLVSGFSLVYFVIGIIVITKVAPKTFKLKN</sequence>
<proteinExistence type="predicted"/>
<evidence type="ECO:0000313" key="2">
    <source>
        <dbReference type="EMBL" id="MBO0477112.1"/>
    </source>
</evidence>
<protein>
    <recommendedName>
        <fullName evidence="4">ABC transporter permease</fullName>
    </recommendedName>
</protein>
<feature type="transmembrane region" description="Helical" evidence="1">
    <location>
        <begin position="20"/>
        <end position="37"/>
    </location>
</feature>
<name>A0ABS3HTN7_9ENTE</name>
<feature type="transmembrane region" description="Helical" evidence="1">
    <location>
        <begin position="485"/>
        <end position="502"/>
    </location>
</feature>
<reference evidence="2 3" key="1">
    <citation type="submission" date="2021-03" db="EMBL/GenBank/DDBJ databases">
        <title>Enterococcal diversity collection.</title>
        <authorList>
            <person name="Gilmore M.S."/>
            <person name="Schwartzman J."/>
            <person name="Van Tyne D."/>
            <person name="Martin M."/>
            <person name="Earl A.M."/>
            <person name="Manson A.L."/>
            <person name="Straub T."/>
            <person name="Salamzade R."/>
            <person name="Saavedra J."/>
            <person name="Lebreton F."/>
            <person name="Prichula J."/>
            <person name="Schaufler K."/>
            <person name="Gaca A."/>
            <person name="Sgardioli B."/>
            <person name="Wagenaar J."/>
            <person name="Strong T."/>
        </authorList>
    </citation>
    <scope>NUCLEOTIDE SEQUENCE [LARGE SCALE GENOMIC DNA]</scope>
    <source>
        <strain evidence="2 3">DIV0080</strain>
    </source>
</reference>
<dbReference type="EMBL" id="JAFLVX010000020">
    <property type="protein sequence ID" value="MBO0477112.1"/>
    <property type="molecule type" value="Genomic_DNA"/>
</dbReference>
<organism evidence="2 3">
    <name type="scientific">Candidatus Vagococcus giribetii</name>
    <dbReference type="NCBI Taxonomy" id="2230876"/>
    <lineage>
        <taxon>Bacteria</taxon>
        <taxon>Bacillati</taxon>
        <taxon>Bacillota</taxon>
        <taxon>Bacilli</taxon>
        <taxon>Lactobacillales</taxon>
        <taxon>Enterococcaceae</taxon>
        <taxon>Vagococcus</taxon>
    </lineage>
</organism>
<comment type="caution">
    <text evidence="2">The sequence shown here is derived from an EMBL/GenBank/DDBJ whole genome shotgun (WGS) entry which is preliminary data.</text>
</comment>
<feature type="transmembrane region" description="Helical" evidence="1">
    <location>
        <begin position="165"/>
        <end position="186"/>
    </location>
</feature>
<dbReference type="RefSeq" id="WP_206966785.1">
    <property type="nucleotide sequence ID" value="NZ_JAFLVX010000020.1"/>
</dbReference>
<keyword evidence="1" id="KW-0472">Membrane</keyword>
<evidence type="ECO:0000256" key="1">
    <source>
        <dbReference type="SAM" id="Phobius"/>
    </source>
</evidence>